<dbReference type="InterPro" id="IPR029063">
    <property type="entry name" value="SAM-dependent_MTases_sf"/>
</dbReference>
<keyword evidence="2" id="KW-0808">Transferase</keyword>
<dbReference type="GO" id="GO:0008610">
    <property type="term" value="P:lipid biosynthetic process"/>
    <property type="evidence" value="ECO:0007669"/>
    <property type="project" value="InterPro"/>
</dbReference>
<dbReference type="GO" id="GO:0005886">
    <property type="term" value="C:plasma membrane"/>
    <property type="evidence" value="ECO:0007669"/>
    <property type="project" value="TreeGrafter"/>
</dbReference>
<dbReference type="GO" id="GO:0008168">
    <property type="term" value="F:methyltransferase activity"/>
    <property type="evidence" value="ECO:0007669"/>
    <property type="project" value="UniProtKB-KW"/>
</dbReference>
<sequence length="240" mass="26972">MNNGHRVRVDDVLYGYDTLFEQFHLFSTGSWLGVQSQQDPNDLVTIQQIVWEVKPKVIYDIGTNVGGSAIVFAHIMSTYAKPGEAIIVSVDPKHFSENWDVQAKTLCPKCEPVANNPLWGQYVQFVQTTSTDKAGIDALEAAIAKYKGPVLVSVDGWHDYEEVISECRTLHKYVTNGSYMIVQDTKLDRLFNKPGPRAAARNFLKEDAASPGGPHFVVDRSREVLRYTQHSEGYLQRIKP</sequence>
<reference evidence="3" key="1">
    <citation type="journal article" date="2020" name="bioRxiv">
        <title>Comparative genomics of Chlamydomonas.</title>
        <authorList>
            <person name="Craig R.J."/>
            <person name="Hasan A.R."/>
            <person name="Ness R.W."/>
            <person name="Keightley P.D."/>
        </authorList>
    </citation>
    <scope>NUCLEOTIDE SEQUENCE</scope>
    <source>
        <strain evidence="3">SAG 7.73</strain>
    </source>
</reference>
<name>A0A835T9J3_CHLIN</name>
<evidence type="ECO:0000313" key="4">
    <source>
        <dbReference type="Proteomes" id="UP000650467"/>
    </source>
</evidence>
<gene>
    <name evidence="3" type="ORF">HXX76_004900</name>
</gene>
<dbReference type="PANTHER" id="PTHR40048:SF1">
    <property type="entry name" value="RHAMNOSYL O-METHYLTRANSFERASE"/>
    <property type="match status" value="1"/>
</dbReference>
<keyword evidence="1" id="KW-0489">Methyltransferase</keyword>
<dbReference type="Proteomes" id="UP000650467">
    <property type="component" value="Unassembled WGS sequence"/>
</dbReference>
<evidence type="ECO:0008006" key="5">
    <source>
        <dbReference type="Google" id="ProtNLM"/>
    </source>
</evidence>
<dbReference type="OrthoDB" id="186626at2759"/>
<dbReference type="PANTHER" id="PTHR40048">
    <property type="entry name" value="RHAMNOSYL O-METHYLTRANSFERASE"/>
    <property type="match status" value="1"/>
</dbReference>
<protein>
    <recommendedName>
        <fullName evidence="5">Rhamnosyl O-methyltransferase</fullName>
    </recommendedName>
</protein>
<dbReference type="SUPFAM" id="SSF53335">
    <property type="entry name" value="S-adenosyl-L-methionine-dependent methyltransferases"/>
    <property type="match status" value="1"/>
</dbReference>
<organism evidence="3 4">
    <name type="scientific">Chlamydomonas incerta</name>
    <dbReference type="NCBI Taxonomy" id="51695"/>
    <lineage>
        <taxon>Eukaryota</taxon>
        <taxon>Viridiplantae</taxon>
        <taxon>Chlorophyta</taxon>
        <taxon>core chlorophytes</taxon>
        <taxon>Chlorophyceae</taxon>
        <taxon>CS clade</taxon>
        <taxon>Chlamydomonadales</taxon>
        <taxon>Chlamydomonadaceae</taxon>
        <taxon>Chlamydomonas</taxon>
    </lineage>
</organism>
<dbReference type="GO" id="GO:0032259">
    <property type="term" value="P:methylation"/>
    <property type="evidence" value="ECO:0007669"/>
    <property type="project" value="UniProtKB-KW"/>
</dbReference>
<dbReference type="Pfam" id="PF04989">
    <property type="entry name" value="RMNT_CmcI"/>
    <property type="match status" value="1"/>
</dbReference>
<dbReference type="AlphaFoldDB" id="A0A835T9J3"/>
<evidence type="ECO:0000256" key="2">
    <source>
        <dbReference type="ARBA" id="ARBA00022679"/>
    </source>
</evidence>
<dbReference type="EMBL" id="JAEHOC010000008">
    <property type="protein sequence ID" value="KAG2439547.1"/>
    <property type="molecule type" value="Genomic_DNA"/>
</dbReference>
<dbReference type="InterPro" id="IPR007072">
    <property type="entry name" value="RNMT_CmcI"/>
</dbReference>
<keyword evidence="4" id="KW-1185">Reference proteome</keyword>
<comment type="caution">
    <text evidence="3">The sequence shown here is derived from an EMBL/GenBank/DDBJ whole genome shotgun (WGS) entry which is preliminary data.</text>
</comment>
<evidence type="ECO:0000313" key="3">
    <source>
        <dbReference type="EMBL" id="KAG2439547.1"/>
    </source>
</evidence>
<accession>A0A835T9J3</accession>
<dbReference type="Gene3D" id="3.40.50.150">
    <property type="entry name" value="Vaccinia Virus protein VP39"/>
    <property type="match status" value="1"/>
</dbReference>
<proteinExistence type="predicted"/>
<evidence type="ECO:0000256" key="1">
    <source>
        <dbReference type="ARBA" id="ARBA00022603"/>
    </source>
</evidence>